<dbReference type="EMBL" id="JANPWB010000012">
    <property type="protein sequence ID" value="KAJ1119398.1"/>
    <property type="molecule type" value="Genomic_DNA"/>
</dbReference>
<evidence type="ECO:0000313" key="2">
    <source>
        <dbReference type="Proteomes" id="UP001066276"/>
    </source>
</evidence>
<sequence>MYLPIKTTQNATLVTPDVIITVFKWRRAGFLLRVHWEKIRTVFIGSFFLEGVLHIIRRFLGVPFRRFGVRCCVPNPDCLGRVVWLERGSTAVEGEMKPEMRRGFGALHRLCI</sequence>
<organism evidence="1 2">
    <name type="scientific">Pleurodeles waltl</name>
    <name type="common">Iberian ribbed newt</name>
    <dbReference type="NCBI Taxonomy" id="8319"/>
    <lineage>
        <taxon>Eukaryota</taxon>
        <taxon>Metazoa</taxon>
        <taxon>Chordata</taxon>
        <taxon>Craniata</taxon>
        <taxon>Vertebrata</taxon>
        <taxon>Euteleostomi</taxon>
        <taxon>Amphibia</taxon>
        <taxon>Batrachia</taxon>
        <taxon>Caudata</taxon>
        <taxon>Salamandroidea</taxon>
        <taxon>Salamandridae</taxon>
        <taxon>Pleurodelinae</taxon>
        <taxon>Pleurodeles</taxon>
    </lineage>
</organism>
<dbReference type="AlphaFoldDB" id="A0AAV7P190"/>
<gene>
    <name evidence="1" type="ORF">NDU88_007584</name>
</gene>
<proteinExistence type="predicted"/>
<reference evidence="1" key="1">
    <citation type="journal article" date="2022" name="bioRxiv">
        <title>Sequencing and chromosome-scale assembly of the giantPleurodeles waltlgenome.</title>
        <authorList>
            <person name="Brown T."/>
            <person name="Elewa A."/>
            <person name="Iarovenko S."/>
            <person name="Subramanian E."/>
            <person name="Araus A.J."/>
            <person name="Petzold A."/>
            <person name="Susuki M."/>
            <person name="Suzuki K.-i.T."/>
            <person name="Hayashi T."/>
            <person name="Toyoda A."/>
            <person name="Oliveira C."/>
            <person name="Osipova E."/>
            <person name="Leigh N.D."/>
            <person name="Simon A."/>
            <person name="Yun M.H."/>
        </authorList>
    </citation>
    <scope>NUCLEOTIDE SEQUENCE</scope>
    <source>
        <strain evidence="1">20211129_DDA</strain>
        <tissue evidence="1">Liver</tissue>
    </source>
</reference>
<evidence type="ECO:0000313" key="1">
    <source>
        <dbReference type="EMBL" id="KAJ1119398.1"/>
    </source>
</evidence>
<name>A0AAV7P190_PLEWA</name>
<keyword evidence="2" id="KW-1185">Reference proteome</keyword>
<protein>
    <submittedName>
        <fullName evidence="1">Uncharacterized protein</fullName>
    </submittedName>
</protein>
<dbReference type="Proteomes" id="UP001066276">
    <property type="component" value="Chromosome 8"/>
</dbReference>
<comment type="caution">
    <text evidence="1">The sequence shown here is derived from an EMBL/GenBank/DDBJ whole genome shotgun (WGS) entry which is preliminary data.</text>
</comment>
<accession>A0AAV7P190</accession>